<name>A0ABQ4SMC4_9HYPH</name>
<dbReference type="EMBL" id="BPQQ01000084">
    <property type="protein sequence ID" value="GJE03583.1"/>
    <property type="molecule type" value="Genomic_DNA"/>
</dbReference>
<evidence type="ECO:0000313" key="1">
    <source>
        <dbReference type="EMBL" id="GJE03583.1"/>
    </source>
</evidence>
<proteinExistence type="predicted"/>
<comment type="caution">
    <text evidence="1">The sequence shown here is derived from an EMBL/GenBank/DDBJ whole genome shotgun (WGS) entry which is preliminary data.</text>
</comment>
<reference evidence="1" key="2">
    <citation type="submission" date="2021-08" db="EMBL/GenBank/DDBJ databases">
        <authorList>
            <person name="Tani A."/>
            <person name="Ola A."/>
            <person name="Ogura Y."/>
            <person name="Katsura K."/>
            <person name="Hayashi T."/>
        </authorList>
    </citation>
    <scope>NUCLEOTIDE SEQUENCE</scope>
    <source>
        <strain evidence="1">DSM 17168</strain>
    </source>
</reference>
<organism evidence="1 2">
    <name type="scientific">Methylobacterium isbiliense</name>
    <dbReference type="NCBI Taxonomy" id="315478"/>
    <lineage>
        <taxon>Bacteria</taxon>
        <taxon>Pseudomonadati</taxon>
        <taxon>Pseudomonadota</taxon>
        <taxon>Alphaproteobacteria</taxon>
        <taxon>Hyphomicrobiales</taxon>
        <taxon>Methylobacteriaceae</taxon>
        <taxon>Methylobacterium</taxon>
    </lineage>
</organism>
<sequence length="135" mass="14367">MAGRKRTPDAVKQLAGTAQPCRMNPDAPIAAEGVAEAPEWLSARAAEIFADLAAITDRMRIASPDDVAMLALLASRLEEIEACTAVIEDLGRVYQTVGSTGAVMHRARPEVGMRNEAMRHAQALLAEFGLSPAAR</sequence>
<dbReference type="Proteomes" id="UP001055153">
    <property type="component" value="Unassembled WGS sequence"/>
</dbReference>
<dbReference type="Pfam" id="PF05119">
    <property type="entry name" value="Terminase_4"/>
    <property type="match status" value="1"/>
</dbReference>
<dbReference type="RefSeq" id="WP_238240968.1">
    <property type="nucleotide sequence ID" value="NZ_BPQQ01000084.1"/>
</dbReference>
<keyword evidence="2" id="KW-1185">Reference proteome</keyword>
<protein>
    <submittedName>
        <fullName evidence="1">Uncharacterized protein</fullName>
    </submittedName>
</protein>
<gene>
    <name evidence="1" type="ORF">GMJLKIPL_5540</name>
</gene>
<dbReference type="InterPro" id="IPR006448">
    <property type="entry name" value="Phage_term_ssu_P27"/>
</dbReference>
<evidence type="ECO:0000313" key="2">
    <source>
        <dbReference type="Proteomes" id="UP001055153"/>
    </source>
</evidence>
<reference evidence="1" key="1">
    <citation type="journal article" date="2021" name="Front. Microbiol.">
        <title>Comprehensive Comparative Genomics and Phenotyping of Methylobacterium Species.</title>
        <authorList>
            <person name="Alessa O."/>
            <person name="Ogura Y."/>
            <person name="Fujitani Y."/>
            <person name="Takami H."/>
            <person name="Hayashi T."/>
            <person name="Sahin N."/>
            <person name="Tani A."/>
        </authorList>
    </citation>
    <scope>NUCLEOTIDE SEQUENCE</scope>
    <source>
        <strain evidence="1">DSM 17168</strain>
    </source>
</reference>
<accession>A0ABQ4SMC4</accession>